<organism evidence="1 2">
    <name type="scientific">Methylobrevis albus</name>
    <dbReference type="NCBI Taxonomy" id="2793297"/>
    <lineage>
        <taxon>Bacteria</taxon>
        <taxon>Pseudomonadati</taxon>
        <taxon>Pseudomonadota</taxon>
        <taxon>Alphaproteobacteria</taxon>
        <taxon>Hyphomicrobiales</taxon>
        <taxon>Pleomorphomonadaceae</taxon>
        <taxon>Methylobrevis</taxon>
    </lineage>
</organism>
<reference evidence="1" key="1">
    <citation type="submission" date="2020-12" db="EMBL/GenBank/DDBJ databases">
        <title>Methylobrevis albus sp. nov., isolated from fresh water lack sediment.</title>
        <authorList>
            <person name="Zou Q."/>
        </authorList>
    </citation>
    <scope>NUCLEOTIDE SEQUENCE</scope>
    <source>
        <strain evidence="1">L22</strain>
    </source>
</reference>
<sequence length="87" mass="9326">MGLDAGTKIKVRDTLRNKAKNGLVPGKTGYITFADKDAISVVIHQNGSEIRLKVARGDFGGNFEPEPLPMPVATAYIGDSHAKKPYA</sequence>
<dbReference type="Proteomes" id="UP000631694">
    <property type="component" value="Unassembled WGS sequence"/>
</dbReference>
<name>A0A931N0X5_9HYPH</name>
<proteinExistence type="predicted"/>
<evidence type="ECO:0000313" key="2">
    <source>
        <dbReference type="Proteomes" id="UP000631694"/>
    </source>
</evidence>
<dbReference type="AlphaFoldDB" id="A0A931N0X5"/>
<dbReference type="RefSeq" id="WP_197312776.1">
    <property type="nucleotide sequence ID" value="NZ_JADZLT010000056.1"/>
</dbReference>
<protein>
    <submittedName>
        <fullName evidence="1">Uncharacterized protein</fullName>
    </submittedName>
</protein>
<keyword evidence="2" id="KW-1185">Reference proteome</keyword>
<accession>A0A931N0X5</accession>
<gene>
    <name evidence="1" type="ORF">I5731_17880</name>
</gene>
<dbReference type="EMBL" id="JADZLT010000056">
    <property type="protein sequence ID" value="MBH0239694.1"/>
    <property type="molecule type" value="Genomic_DNA"/>
</dbReference>
<evidence type="ECO:0000313" key="1">
    <source>
        <dbReference type="EMBL" id="MBH0239694.1"/>
    </source>
</evidence>
<comment type="caution">
    <text evidence="1">The sequence shown here is derived from an EMBL/GenBank/DDBJ whole genome shotgun (WGS) entry which is preliminary data.</text>
</comment>